<dbReference type="GO" id="GO:0009097">
    <property type="term" value="P:isoleucine biosynthetic process"/>
    <property type="evidence" value="ECO:0007669"/>
    <property type="project" value="TreeGrafter"/>
</dbReference>
<dbReference type="InterPro" id="IPR002912">
    <property type="entry name" value="ACT_dom"/>
</dbReference>
<dbReference type="Proteomes" id="UP000178082">
    <property type="component" value="Unassembled WGS sequence"/>
</dbReference>
<dbReference type="AlphaFoldDB" id="A0A1F7SFA2"/>
<evidence type="ECO:0000256" key="2">
    <source>
        <dbReference type="ARBA" id="ARBA00010869"/>
    </source>
</evidence>
<evidence type="ECO:0000256" key="1">
    <source>
        <dbReference type="ARBA" id="ARBA00001933"/>
    </source>
</evidence>
<dbReference type="CDD" id="cd01562">
    <property type="entry name" value="Thr-dehyd"/>
    <property type="match status" value="1"/>
</dbReference>
<dbReference type="InterPro" id="IPR044561">
    <property type="entry name" value="ACT_ThrD-II-like"/>
</dbReference>
<proteinExistence type="inferred from homology"/>
<evidence type="ECO:0000259" key="6">
    <source>
        <dbReference type="PROSITE" id="PS51671"/>
    </source>
</evidence>
<dbReference type="SUPFAM" id="SSF55021">
    <property type="entry name" value="ACT-like"/>
    <property type="match status" value="1"/>
</dbReference>
<evidence type="ECO:0000256" key="4">
    <source>
        <dbReference type="ARBA" id="ARBA00022898"/>
    </source>
</evidence>
<name>A0A1F7SFA2_9BACT</name>
<evidence type="ECO:0000313" key="8">
    <source>
        <dbReference type="Proteomes" id="UP000178082"/>
    </source>
</evidence>
<accession>A0A1F7SFA2</accession>
<comment type="similarity">
    <text evidence="2">Belongs to the serine/threonine dehydratase family.</text>
</comment>
<dbReference type="InterPro" id="IPR001926">
    <property type="entry name" value="TrpB-like_PALP"/>
</dbReference>
<reference evidence="7 8" key="1">
    <citation type="journal article" date="2016" name="Nat. Commun.">
        <title>Thousands of microbial genomes shed light on interconnected biogeochemical processes in an aquifer system.</title>
        <authorList>
            <person name="Anantharaman K."/>
            <person name="Brown C.T."/>
            <person name="Hug L.A."/>
            <person name="Sharon I."/>
            <person name="Castelle C.J."/>
            <person name="Probst A.J."/>
            <person name="Thomas B.C."/>
            <person name="Singh A."/>
            <person name="Wilkins M.J."/>
            <person name="Karaoz U."/>
            <person name="Brodie E.L."/>
            <person name="Williams K.H."/>
            <person name="Hubbard S.S."/>
            <person name="Banfield J.F."/>
        </authorList>
    </citation>
    <scope>NUCLEOTIDE SEQUENCE [LARGE SCALE GENOMIC DNA]</scope>
</reference>
<sequence>MISVKDIEQAKKRLKGIINEKNFIKSEILSDYFKTNIYLKLENLQKTGSFKIRGSFNFISQLTKEEKVRGVVTASAGNHAQSVAYACLSFGIKATVVMPKGTPLTKVRACKSFGAEIIFNGSTYDDAYEKAMEICKEKNRVFIHAFDDYDVIAGQGTIGIEILEQAEDIDMVIVPIGGGGLISGISVAIKEKNPSVKIIGVEAEEAASAFFSRKMGKVVHLPMVKTIADGIAVKSVGTKTFPIIEKYVDEIVTVNEEEISEAILMFMEQGKLTVEGAGAAPLAALLGGKVKFEGKRVVLVISGGNIDVNMVSRIIEKGLLRAGRFTRIIIDINDIPGALAKIAEMFGIAEANILHIVHERAALNIPFGKTRVKLDLETKGFDHIKEIINILESKGFNVSIEK</sequence>
<dbReference type="PANTHER" id="PTHR48078:SF6">
    <property type="entry name" value="L-THREONINE DEHYDRATASE CATABOLIC TDCB"/>
    <property type="match status" value="1"/>
</dbReference>
<dbReference type="GO" id="GO:0003941">
    <property type="term" value="F:L-serine ammonia-lyase activity"/>
    <property type="evidence" value="ECO:0007669"/>
    <property type="project" value="TreeGrafter"/>
</dbReference>
<keyword evidence="5 7" id="KW-0456">Lyase</keyword>
<dbReference type="Gene3D" id="3.40.50.1100">
    <property type="match status" value="2"/>
</dbReference>
<organism evidence="7 8">
    <name type="scientific">Candidatus Schekmanbacteria bacterium RIFCSPLOWO2_12_FULL_38_15</name>
    <dbReference type="NCBI Taxonomy" id="1817883"/>
    <lineage>
        <taxon>Bacteria</taxon>
        <taxon>Candidatus Schekmaniibacteriota</taxon>
    </lineage>
</organism>
<evidence type="ECO:0000256" key="3">
    <source>
        <dbReference type="ARBA" id="ARBA00012096"/>
    </source>
</evidence>
<dbReference type="EC" id="4.3.1.19" evidence="3"/>
<dbReference type="GO" id="GO:0004794">
    <property type="term" value="F:threonine deaminase activity"/>
    <property type="evidence" value="ECO:0007669"/>
    <property type="project" value="UniProtKB-EC"/>
</dbReference>
<protein>
    <recommendedName>
        <fullName evidence="3">threonine ammonia-lyase</fullName>
        <ecNumber evidence="3">4.3.1.19</ecNumber>
    </recommendedName>
</protein>
<evidence type="ECO:0000256" key="5">
    <source>
        <dbReference type="ARBA" id="ARBA00023239"/>
    </source>
</evidence>
<keyword evidence="4" id="KW-0663">Pyridoxal phosphate</keyword>
<dbReference type="GO" id="GO:0006567">
    <property type="term" value="P:L-threonine catabolic process"/>
    <property type="evidence" value="ECO:0007669"/>
    <property type="project" value="InterPro"/>
</dbReference>
<dbReference type="NCBIfam" id="TIGR01127">
    <property type="entry name" value="ilvA_1Cterm"/>
    <property type="match status" value="1"/>
</dbReference>
<feature type="domain" description="ACT" evidence="6">
    <location>
        <begin position="327"/>
        <end position="402"/>
    </location>
</feature>
<comment type="cofactor">
    <cofactor evidence="1">
        <name>pyridoxal 5'-phosphate</name>
        <dbReference type="ChEBI" id="CHEBI:597326"/>
    </cofactor>
</comment>
<dbReference type="InterPro" id="IPR045865">
    <property type="entry name" value="ACT-like_dom_sf"/>
</dbReference>
<dbReference type="EMBL" id="MGDI01000031">
    <property type="protein sequence ID" value="OGL52460.1"/>
    <property type="molecule type" value="Genomic_DNA"/>
</dbReference>
<gene>
    <name evidence="7" type="ORF">A3G31_10730</name>
</gene>
<dbReference type="FunFam" id="3.40.50.1100:FF:000007">
    <property type="entry name" value="L-threonine dehydratase catabolic TdcB"/>
    <property type="match status" value="1"/>
</dbReference>
<dbReference type="InterPro" id="IPR036052">
    <property type="entry name" value="TrpB-like_PALP_sf"/>
</dbReference>
<dbReference type="PANTHER" id="PTHR48078">
    <property type="entry name" value="THREONINE DEHYDRATASE, MITOCHONDRIAL-RELATED"/>
    <property type="match status" value="1"/>
</dbReference>
<dbReference type="GO" id="GO:0006565">
    <property type="term" value="P:L-serine catabolic process"/>
    <property type="evidence" value="ECO:0007669"/>
    <property type="project" value="TreeGrafter"/>
</dbReference>
<evidence type="ECO:0000313" key="7">
    <source>
        <dbReference type="EMBL" id="OGL52460.1"/>
    </source>
</evidence>
<dbReference type="Pfam" id="PF00291">
    <property type="entry name" value="PALP"/>
    <property type="match status" value="1"/>
</dbReference>
<dbReference type="InterPro" id="IPR050147">
    <property type="entry name" value="Ser/Thr_Dehydratase"/>
</dbReference>
<dbReference type="InterPro" id="IPR005789">
    <property type="entry name" value="Thr_deHydtase_catblc"/>
</dbReference>
<dbReference type="SUPFAM" id="SSF53686">
    <property type="entry name" value="Tryptophan synthase beta subunit-like PLP-dependent enzymes"/>
    <property type="match status" value="1"/>
</dbReference>
<dbReference type="STRING" id="1817883.A3G31_10730"/>
<dbReference type="PROSITE" id="PS51671">
    <property type="entry name" value="ACT"/>
    <property type="match status" value="1"/>
</dbReference>
<comment type="caution">
    <text evidence="7">The sequence shown here is derived from an EMBL/GenBank/DDBJ whole genome shotgun (WGS) entry which is preliminary data.</text>
</comment>
<dbReference type="CDD" id="cd04886">
    <property type="entry name" value="ACT_ThrD-II-like"/>
    <property type="match status" value="1"/>
</dbReference>